<dbReference type="Gene3D" id="3.40.630.30">
    <property type="match status" value="1"/>
</dbReference>
<accession>A0AAV3XIQ8</accession>
<dbReference type="InterPro" id="IPR000182">
    <property type="entry name" value="GNAT_dom"/>
</dbReference>
<dbReference type="PROSITE" id="PS51186">
    <property type="entry name" value="GNAT"/>
    <property type="match status" value="1"/>
</dbReference>
<dbReference type="AlphaFoldDB" id="A0AAV3XIQ8"/>
<dbReference type="EMBL" id="BLAY01000090">
    <property type="protein sequence ID" value="GET40394.1"/>
    <property type="molecule type" value="Genomic_DNA"/>
</dbReference>
<dbReference type="Proteomes" id="UP001050975">
    <property type="component" value="Unassembled WGS sequence"/>
</dbReference>
<evidence type="ECO:0000313" key="3">
    <source>
        <dbReference type="Proteomes" id="UP001050975"/>
    </source>
</evidence>
<dbReference type="SUPFAM" id="SSF55729">
    <property type="entry name" value="Acyl-CoA N-acyltransferases (Nat)"/>
    <property type="match status" value="1"/>
</dbReference>
<feature type="domain" description="N-acetyltransferase" evidence="1">
    <location>
        <begin position="4"/>
        <end position="122"/>
    </location>
</feature>
<protein>
    <submittedName>
        <fullName evidence="2">GCN5-related N-acetyltransferase</fullName>
    </submittedName>
</protein>
<dbReference type="Pfam" id="PF00583">
    <property type="entry name" value="Acetyltransf_1"/>
    <property type="match status" value="1"/>
</dbReference>
<comment type="caution">
    <text evidence="2">The sequence shown here is derived from an EMBL/GenBank/DDBJ whole genome shotgun (WGS) entry which is preliminary data.</text>
</comment>
<name>A0AAV3XIQ8_9CYAN</name>
<dbReference type="InterPro" id="IPR016181">
    <property type="entry name" value="Acyl_CoA_acyltransferase"/>
</dbReference>
<dbReference type="GO" id="GO:0016747">
    <property type="term" value="F:acyltransferase activity, transferring groups other than amino-acyl groups"/>
    <property type="evidence" value="ECO:0007669"/>
    <property type="project" value="InterPro"/>
</dbReference>
<evidence type="ECO:0000259" key="1">
    <source>
        <dbReference type="PROSITE" id="PS51186"/>
    </source>
</evidence>
<dbReference type="CDD" id="cd04301">
    <property type="entry name" value="NAT_SF"/>
    <property type="match status" value="1"/>
</dbReference>
<keyword evidence="3" id="KW-1185">Reference proteome</keyword>
<reference evidence="2" key="1">
    <citation type="submission" date="2019-10" db="EMBL/GenBank/DDBJ databases">
        <title>Draft genome sequece of Microseira wollei NIES-4236.</title>
        <authorList>
            <person name="Yamaguchi H."/>
            <person name="Suzuki S."/>
            <person name="Kawachi M."/>
        </authorList>
    </citation>
    <scope>NUCLEOTIDE SEQUENCE</scope>
    <source>
        <strain evidence="2">NIES-4236</strain>
    </source>
</reference>
<dbReference type="RefSeq" id="WP_226586234.1">
    <property type="nucleotide sequence ID" value="NZ_BLAY01000090.1"/>
</dbReference>
<evidence type="ECO:0000313" key="2">
    <source>
        <dbReference type="EMBL" id="GET40394.1"/>
    </source>
</evidence>
<proteinExistence type="predicted"/>
<gene>
    <name evidence="2" type="ORF">MiSe_52030</name>
</gene>
<sequence>MLQVTYKTNLDNVDWHQMKSVLRADAFDNGRSHAQLKKSFENSYATCIAYADNQIIGTARVLSDGVCNAYIVDVWTLTIYRRQGIARTMMQIILEKLKGQHVYLTQVASYLFTAQDRLMANS</sequence>
<organism evidence="2 3">
    <name type="scientific">Microseira wollei NIES-4236</name>
    <dbReference type="NCBI Taxonomy" id="2530354"/>
    <lineage>
        <taxon>Bacteria</taxon>
        <taxon>Bacillati</taxon>
        <taxon>Cyanobacteriota</taxon>
        <taxon>Cyanophyceae</taxon>
        <taxon>Oscillatoriophycideae</taxon>
        <taxon>Aerosakkonematales</taxon>
        <taxon>Aerosakkonemataceae</taxon>
        <taxon>Microseira</taxon>
    </lineage>
</organism>